<dbReference type="Gene3D" id="1.20.1630.10">
    <property type="entry name" value="Formate dehydrogenase/DMSO reductase domain"/>
    <property type="match status" value="1"/>
</dbReference>
<evidence type="ECO:0000256" key="5">
    <source>
        <dbReference type="ARBA" id="ARBA00022989"/>
    </source>
</evidence>
<evidence type="ECO:0000256" key="6">
    <source>
        <dbReference type="ARBA" id="ARBA00023136"/>
    </source>
</evidence>
<dbReference type="AlphaFoldDB" id="A0A7S9RUB3"/>
<keyword evidence="3" id="KW-1003">Cell membrane</keyword>
<feature type="transmembrane region" description="Helical" evidence="7">
    <location>
        <begin position="53"/>
        <end position="71"/>
    </location>
</feature>
<name>A0A7S9RUB3_9BACT</name>
<feature type="transmembrane region" description="Helical" evidence="7">
    <location>
        <begin position="208"/>
        <end position="231"/>
    </location>
</feature>
<keyword evidence="6 7" id="KW-0472">Membrane</keyword>
<feature type="transmembrane region" description="Helical" evidence="7">
    <location>
        <begin position="251"/>
        <end position="272"/>
    </location>
</feature>
<evidence type="ECO:0000256" key="4">
    <source>
        <dbReference type="ARBA" id="ARBA00022692"/>
    </source>
</evidence>
<protein>
    <submittedName>
        <fullName evidence="8">Polysulfide reductase NrfD</fullName>
    </submittedName>
</protein>
<organism evidence="8 9">
    <name type="scientific">Campylobacter concisus</name>
    <dbReference type="NCBI Taxonomy" id="199"/>
    <lineage>
        <taxon>Bacteria</taxon>
        <taxon>Pseudomonadati</taxon>
        <taxon>Campylobacterota</taxon>
        <taxon>Epsilonproteobacteria</taxon>
        <taxon>Campylobacterales</taxon>
        <taxon>Campylobacteraceae</taxon>
        <taxon>Campylobacter</taxon>
    </lineage>
</organism>
<accession>A0A7S9RUB3</accession>
<evidence type="ECO:0000256" key="3">
    <source>
        <dbReference type="ARBA" id="ARBA00022475"/>
    </source>
</evidence>
<dbReference type="GO" id="GO:0005886">
    <property type="term" value="C:plasma membrane"/>
    <property type="evidence" value="ECO:0007669"/>
    <property type="project" value="UniProtKB-SubCell"/>
</dbReference>
<dbReference type="PANTHER" id="PTHR34856:SF2">
    <property type="entry name" value="PROTEIN NRFD"/>
    <property type="match status" value="1"/>
</dbReference>
<dbReference type="InterPro" id="IPR005614">
    <property type="entry name" value="NrfD-like"/>
</dbReference>
<evidence type="ECO:0000256" key="7">
    <source>
        <dbReference type="SAM" id="Phobius"/>
    </source>
</evidence>
<feature type="transmembrane region" description="Helical" evidence="7">
    <location>
        <begin position="284"/>
        <end position="303"/>
    </location>
</feature>
<feature type="transmembrane region" description="Helical" evidence="7">
    <location>
        <begin position="132"/>
        <end position="155"/>
    </location>
</feature>
<reference evidence="8 9" key="1">
    <citation type="journal article" date="2018" name="Emerg. Microbes Infect.">
        <title>Genomic analysis of oral Campylobacter concisus strains identified a potential bacterial molecular marker associated with active Crohn's disease.</title>
        <authorList>
            <person name="Liu F."/>
            <person name="Ma R."/>
            <person name="Tay C.Y.A."/>
            <person name="Octavia S."/>
            <person name="Lan R."/>
            <person name="Chung H.K.L."/>
            <person name="Riordan S.M."/>
            <person name="Grimm M.C."/>
            <person name="Leong R.W."/>
            <person name="Tanaka M.M."/>
            <person name="Connor S."/>
            <person name="Zhang L."/>
        </authorList>
    </citation>
    <scope>NUCLEOTIDE SEQUENCE [LARGE SCALE GENOMIC DNA]</scope>
    <source>
        <strain evidence="8 9">H16O-S1</strain>
    </source>
</reference>
<feature type="transmembrane region" description="Helical" evidence="7">
    <location>
        <begin position="91"/>
        <end position="111"/>
    </location>
</feature>
<proteinExistence type="inferred from homology"/>
<dbReference type="PANTHER" id="PTHR34856">
    <property type="entry name" value="PROTEIN NRFD"/>
    <property type="match status" value="1"/>
</dbReference>
<evidence type="ECO:0000256" key="1">
    <source>
        <dbReference type="ARBA" id="ARBA00004651"/>
    </source>
</evidence>
<gene>
    <name evidence="8" type="primary">nrfD</name>
    <name evidence="8" type="ORF">CVS89_07155</name>
</gene>
<evidence type="ECO:0000256" key="2">
    <source>
        <dbReference type="ARBA" id="ARBA00008929"/>
    </source>
</evidence>
<dbReference type="Proteomes" id="UP000594571">
    <property type="component" value="Chromosome"/>
</dbReference>
<evidence type="ECO:0000313" key="8">
    <source>
        <dbReference type="EMBL" id="QPH98023.1"/>
    </source>
</evidence>
<dbReference type="RefSeq" id="WP_107847641.1">
    <property type="nucleotide sequence ID" value="NZ_CP049263.1"/>
</dbReference>
<comment type="similarity">
    <text evidence="2">Belongs to the NrfD family.</text>
</comment>
<dbReference type="Pfam" id="PF03916">
    <property type="entry name" value="NrfD"/>
    <property type="match status" value="1"/>
</dbReference>
<feature type="transmembrane region" description="Helical" evidence="7">
    <location>
        <begin position="20"/>
        <end position="41"/>
    </location>
</feature>
<dbReference type="EMBL" id="CP049263">
    <property type="protein sequence ID" value="QPH98023.1"/>
    <property type="molecule type" value="Genomic_DNA"/>
</dbReference>
<keyword evidence="4 7" id="KW-0812">Transmembrane</keyword>
<sequence length="311" mass="33411">MNNMSGSLAQYTEIYWGWPIAFYLFLAGLSAGASIVAVLISNKFGKDNYYFKAAALIAPVAIILGLALLVLDLGKPLSFYWILLLYNFDSVMSIGVALLLVYTPLSVIYAIGAFKNEIASLKISLFDALANLASKLSGLLGVLLFILGIGVGAYTGFLLSAAHKIALWNTPVLPLLFLVSGLSCAGAFTLLLGVLKDEKRAQKQTAHFLLKFDFLAIVAEFLLIVALFMVVKGTSASGAQSVANALSANSLGLMFYIGVIGLGMAVPIILDLSVLKVHDFKREFAVLNAILVICGVFLLRYYIVYAGQIFI</sequence>
<feature type="transmembrane region" description="Helical" evidence="7">
    <location>
        <begin position="175"/>
        <end position="196"/>
    </location>
</feature>
<comment type="subcellular location">
    <subcellularLocation>
        <location evidence="1">Cell membrane</location>
        <topology evidence="1">Multi-pass membrane protein</topology>
    </subcellularLocation>
</comment>
<keyword evidence="5 7" id="KW-1133">Transmembrane helix</keyword>
<reference evidence="8 9" key="2">
    <citation type="journal article" date="2020" name="Microb. Genom.">
        <title>Analysis of complete Campylobacter concisus genomes identifies genomospecies features, secretion systems and novel plasmids and their association with severe ulcerative colitis.</title>
        <authorList>
            <person name="Liu F."/>
            <person name="Chen S."/>
            <person name="Luu L.D.W."/>
            <person name="Lee S.A."/>
            <person name="Tay A.C.Y."/>
            <person name="Wu R."/>
            <person name="Riordan S.M."/>
            <person name="Lan R."/>
            <person name="Liu L."/>
            <person name="Zhang L."/>
        </authorList>
    </citation>
    <scope>NUCLEOTIDE SEQUENCE [LARGE SCALE GENOMIC DNA]</scope>
    <source>
        <strain evidence="8 9">H16O-S1</strain>
    </source>
</reference>
<dbReference type="InterPro" id="IPR052049">
    <property type="entry name" value="Electron_transfer_protein"/>
</dbReference>
<evidence type="ECO:0000313" key="9">
    <source>
        <dbReference type="Proteomes" id="UP000594571"/>
    </source>
</evidence>